<gene>
    <name evidence="2" type="ORF">A4X13_0g8658</name>
</gene>
<feature type="compositionally biased region" description="Polar residues" evidence="1">
    <location>
        <begin position="1"/>
        <end position="10"/>
    </location>
</feature>
<organism evidence="2 3">
    <name type="scientific">Tilletia indica</name>
    <dbReference type="NCBI Taxonomy" id="43049"/>
    <lineage>
        <taxon>Eukaryota</taxon>
        <taxon>Fungi</taxon>
        <taxon>Dikarya</taxon>
        <taxon>Basidiomycota</taxon>
        <taxon>Ustilaginomycotina</taxon>
        <taxon>Exobasidiomycetes</taxon>
        <taxon>Tilletiales</taxon>
        <taxon>Tilletiaceae</taxon>
        <taxon>Tilletia</taxon>
    </lineage>
</organism>
<dbReference type="EMBL" id="LWDF02001656">
    <property type="protein sequence ID" value="KAE8237731.1"/>
    <property type="molecule type" value="Genomic_DNA"/>
</dbReference>
<reference evidence="2" key="1">
    <citation type="submission" date="2016-04" db="EMBL/GenBank/DDBJ databases">
        <authorList>
            <person name="Nguyen H.D."/>
            <person name="Samba Siva P."/>
            <person name="Cullis J."/>
            <person name="Levesque C.A."/>
            <person name="Hambleton S."/>
        </authorList>
    </citation>
    <scope>NUCLEOTIDE SEQUENCE</scope>
    <source>
        <strain evidence="2">DAOMC 236416</strain>
    </source>
</reference>
<feature type="compositionally biased region" description="Basic and acidic residues" evidence="1">
    <location>
        <begin position="46"/>
        <end position="62"/>
    </location>
</feature>
<dbReference type="AlphaFoldDB" id="A0A8T8SDI4"/>
<feature type="compositionally biased region" description="Polar residues" evidence="1">
    <location>
        <begin position="111"/>
        <end position="133"/>
    </location>
</feature>
<evidence type="ECO:0000313" key="2">
    <source>
        <dbReference type="EMBL" id="KAE8237731.1"/>
    </source>
</evidence>
<feature type="compositionally biased region" description="Basic and acidic residues" evidence="1">
    <location>
        <begin position="96"/>
        <end position="105"/>
    </location>
</feature>
<feature type="non-terminal residue" evidence="2">
    <location>
        <position position="1"/>
    </location>
</feature>
<dbReference type="Proteomes" id="UP000077521">
    <property type="component" value="Unassembled WGS sequence"/>
</dbReference>
<evidence type="ECO:0000313" key="3">
    <source>
        <dbReference type="Proteomes" id="UP000077521"/>
    </source>
</evidence>
<sequence length="232" mass="24628">MARSGTSTPTGARGRHSPTQKVCRGGETTAGDLTAAKAKGRSARGKVRDVLETAWPVRRDEDAAVNDSEPAYKRQGFKTGGKARESTATAPPARQDGGRLGREGRTVTAKGLSSQGTVAQDPQDNRDSAATQTVRRDGETTGGSLTARAKVSIIEAQPRLIFTSSRSINPSAGADDMFMFFPILTISVHAISASVYRSGLVMPTILDRIHQALSAQLCNEEIFKGTVKKKGQ</sequence>
<protein>
    <submittedName>
        <fullName evidence="2">Uncharacterized protein</fullName>
    </submittedName>
</protein>
<accession>A0A8T8SDI4</accession>
<reference evidence="2" key="2">
    <citation type="journal article" date="2019" name="IMA Fungus">
        <title>Genome sequencing and comparison of five Tilletia species to identify candidate genes for the detection of regulated species infecting wheat.</title>
        <authorList>
            <person name="Nguyen H.D.T."/>
            <person name="Sultana T."/>
            <person name="Kesanakurti P."/>
            <person name="Hambleton S."/>
        </authorList>
    </citation>
    <scope>NUCLEOTIDE SEQUENCE</scope>
    <source>
        <strain evidence="2">DAOMC 236416</strain>
    </source>
</reference>
<feature type="region of interest" description="Disordered" evidence="1">
    <location>
        <begin position="1"/>
        <end position="144"/>
    </location>
</feature>
<comment type="caution">
    <text evidence="2">The sequence shown here is derived from an EMBL/GenBank/DDBJ whole genome shotgun (WGS) entry which is preliminary data.</text>
</comment>
<name>A0A8T8SDI4_9BASI</name>
<proteinExistence type="predicted"/>
<evidence type="ECO:0000256" key="1">
    <source>
        <dbReference type="SAM" id="MobiDB-lite"/>
    </source>
</evidence>
<keyword evidence="3" id="KW-1185">Reference proteome</keyword>